<dbReference type="InterPro" id="IPR038078">
    <property type="entry name" value="PhoU-like_sf"/>
</dbReference>
<dbReference type="Gene3D" id="1.20.58.220">
    <property type="entry name" value="Phosphate transport system protein phou homolog 2, domain 2"/>
    <property type="match status" value="1"/>
</dbReference>
<dbReference type="Proteomes" id="UP000823912">
    <property type="component" value="Unassembled WGS sequence"/>
</dbReference>
<accession>A0A9D1E841</accession>
<proteinExistence type="inferred from homology"/>
<dbReference type="InterPro" id="IPR052912">
    <property type="entry name" value="UPF0111_domain"/>
</dbReference>
<dbReference type="AlphaFoldDB" id="A0A9D1E841"/>
<dbReference type="EMBL" id="DVHM01000024">
    <property type="protein sequence ID" value="HIR69898.1"/>
    <property type="molecule type" value="Genomic_DNA"/>
</dbReference>
<dbReference type="Pfam" id="PF01865">
    <property type="entry name" value="PhoU_div"/>
    <property type="match status" value="1"/>
</dbReference>
<gene>
    <name evidence="2" type="ORF">IAA55_01295</name>
</gene>
<name>A0A9D1E841_9FIRM</name>
<sequence length="206" mass="24156">MKQKKDNFYYKNLVTCVECSYKAANFLKNAVRDYDHSALEKNLEEMHAMEQEADTQKHKMTSALMQAFITPIEREDLVALSSYLDDITDALDEVLMEFYICDIREIREDVLPFIDLLPECVSALHDVLKELKHFKTSKTIEDYIIKVNDLEEQGDKLYRICLHQLYQEEDVRTIIIWRNIYEGIEKCLDTCEHAADIVSTVIMKNS</sequence>
<comment type="similarity">
    <text evidence="1">Belongs to the UPF0111 family.</text>
</comment>
<reference evidence="2" key="2">
    <citation type="journal article" date="2021" name="PeerJ">
        <title>Extensive microbial diversity within the chicken gut microbiome revealed by metagenomics and culture.</title>
        <authorList>
            <person name="Gilroy R."/>
            <person name="Ravi A."/>
            <person name="Getino M."/>
            <person name="Pursley I."/>
            <person name="Horton D.L."/>
            <person name="Alikhan N.F."/>
            <person name="Baker D."/>
            <person name="Gharbi K."/>
            <person name="Hall N."/>
            <person name="Watson M."/>
            <person name="Adriaenssens E.M."/>
            <person name="Foster-Nyarko E."/>
            <person name="Jarju S."/>
            <person name="Secka A."/>
            <person name="Antonio M."/>
            <person name="Oren A."/>
            <person name="Chaudhuri R.R."/>
            <person name="La Ragione R."/>
            <person name="Hildebrand F."/>
            <person name="Pallen M.J."/>
        </authorList>
    </citation>
    <scope>NUCLEOTIDE SEQUENCE</scope>
    <source>
        <strain evidence="2">ChiSjej5B23-6657</strain>
    </source>
</reference>
<protein>
    <submittedName>
        <fullName evidence="2">DUF47 family protein</fullName>
    </submittedName>
</protein>
<dbReference type="PANTHER" id="PTHR37298">
    <property type="entry name" value="UPF0111 PROTEIN YKAA"/>
    <property type="match status" value="1"/>
</dbReference>
<evidence type="ECO:0000313" key="3">
    <source>
        <dbReference type="Proteomes" id="UP000823912"/>
    </source>
</evidence>
<evidence type="ECO:0000256" key="1">
    <source>
        <dbReference type="ARBA" id="ARBA00008591"/>
    </source>
</evidence>
<dbReference type="InterPro" id="IPR018445">
    <property type="entry name" value="Put_Phosphate_transp_reg"/>
</dbReference>
<reference evidence="2" key="1">
    <citation type="submission" date="2020-10" db="EMBL/GenBank/DDBJ databases">
        <authorList>
            <person name="Gilroy R."/>
        </authorList>
    </citation>
    <scope>NUCLEOTIDE SEQUENCE</scope>
    <source>
        <strain evidence="2">ChiSjej5B23-6657</strain>
    </source>
</reference>
<organism evidence="2 3">
    <name type="scientific">Candidatus Pullilachnospira gallistercoris</name>
    <dbReference type="NCBI Taxonomy" id="2840911"/>
    <lineage>
        <taxon>Bacteria</taxon>
        <taxon>Bacillati</taxon>
        <taxon>Bacillota</taxon>
        <taxon>Clostridia</taxon>
        <taxon>Lachnospirales</taxon>
        <taxon>Lachnospiraceae</taxon>
        <taxon>Lachnospiraceae incertae sedis</taxon>
        <taxon>Candidatus Pullilachnospira</taxon>
    </lineage>
</organism>
<dbReference type="PANTHER" id="PTHR37298:SF1">
    <property type="entry name" value="UPF0111 PROTEIN YKAA"/>
    <property type="match status" value="1"/>
</dbReference>
<comment type="caution">
    <text evidence="2">The sequence shown here is derived from an EMBL/GenBank/DDBJ whole genome shotgun (WGS) entry which is preliminary data.</text>
</comment>
<evidence type="ECO:0000313" key="2">
    <source>
        <dbReference type="EMBL" id="HIR69898.1"/>
    </source>
</evidence>